<evidence type="ECO:0000259" key="2">
    <source>
        <dbReference type="Pfam" id="PF16653"/>
    </source>
</evidence>
<feature type="domain" description="Saccharopine dehydrogenase NADP binding" evidence="1">
    <location>
        <begin position="9"/>
        <end position="151"/>
    </location>
</feature>
<dbReference type="OrthoDB" id="9767495at2"/>
<organism evidence="3 4">
    <name type="scientific">Plasticicumulans lactativorans</name>
    <dbReference type="NCBI Taxonomy" id="1133106"/>
    <lineage>
        <taxon>Bacteria</taxon>
        <taxon>Pseudomonadati</taxon>
        <taxon>Pseudomonadota</taxon>
        <taxon>Gammaproteobacteria</taxon>
        <taxon>Candidatus Competibacteraceae</taxon>
        <taxon>Plasticicumulans</taxon>
    </lineage>
</organism>
<dbReference type="Pfam" id="PF03435">
    <property type="entry name" value="Sacchrp_dh_NADP"/>
    <property type="match status" value="1"/>
</dbReference>
<accession>A0A4R2KWU6</accession>
<gene>
    <name evidence="3" type="ORF">EV699_12623</name>
</gene>
<name>A0A4R2KWU6_9GAMM</name>
<dbReference type="InterPro" id="IPR032095">
    <property type="entry name" value="Sacchrp_dh-like_C"/>
</dbReference>
<reference evidence="3 4" key="1">
    <citation type="submission" date="2019-03" db="EMBL/GenBank/DDBJ databases">
        <title>Genomic Encyclopedia of Type Strains, Phase IV (KMG-IV): sequencing the most valuable type-strain genomes for metagenomic binning, comparative biology and taxonomic classification.</title>
        <authorList>
            <person name="Goeker M."/>
        </authorList>
    </citation>
    <scope>NUCLEOTIDE SEQUENCE [LARGE SCALE GENOMIC DNA]</scope>
    <source>
        <strain evidence="3 4">DSM 25287</strain>
    </source>
</reference>
<dbReference type="InterPro" id="IPR023181">
    <property type="entry name" value="Homospermid_syn-like_C"/>
</dbReference>
<dbReference type="Gene3D" id="3.30.360.30">
    <property type="entry name" value="homospermidine synthase like"/>
    <property type="match status" value="1"/>
</dbReference>
<protein>
    <submittedName>
        <fullName evidence="3">Homospermidine synthase</fullName>
    </submittedName>
</protein>
<dbReference type="EMBL" id="SLWY01000026">
    <property type="protein sequence ID" value="TCO77337.1"/>
    <property type="molecule type" value="Genomic_DNA"/>
</dbReference>
<feature type="domain" description="Saccharopine dehydrogenase-like C-terminal" evidence="2">
    <location>
        <begin position="155"/>
        <end position="438"/>
    </location>
</feature>
<evidence type="ECO:0000259" key="1">
    <source>
        <dbReference type="Pfam" id="PF03435"/>
    </source>
</evidence>
<keyword evidence="4" id="KW-1185">Reference proteome</keyword>
<evidence type="ECO:0000313" key="3">
    <source>
        <dbReference type="EMBL" id="TCO77337.1"/>
    </source>
</evidence>
<dbReference type="Proteomes" id="UP000295765">
    <property type="component" value="Unassembled WGS sequence"/>
</dbReference>
<sequence length="473" mass="50680">MQIAFQGQIVIVGGGAIGCAVIPLLLRHLRGADGEPPRIDIITADERGAAVARQHGLGFTVQPLTRDNYVGVLEPRLRAGDLLLNLSVDVSSIDLVRLCHRLDALYVDTCIEPWAGGYYDAEVPIAERTNYALRRQALALRDELGAGPTAVLAHGANPGLISHFAKQALLDAAAAAGLDAPVPDGRAGWAALAQRLGVAVVHCAEHDSQRGTTPKAIGEFVNTWSVDGFISEGLQPAELGWGTHERALPADAHTHADADAPAIFLLRPGAGTRVRTWTPKAGPIAGHLITHNEAISLADYLTVRDAAGRAVYRPTVHYAYHPCSDAILSLHELAGRGWQAQPRQRILLDEALPDGHDELGALLMYGEDRVYWYGTTLDVAAARRLAPHNNATSLQVAAGVLGAVVWAITQPRAGLVEAEDMDHAQVLATARPYLGELAGFHGRWNPLTDRYHGMPRPAGESDAPWQLAHFLLP</sequence>
<dbReference type="AlphaFoldDB" id="A0A4R2KWU6"/>
<dbReference type="Gene3D" id="3.40.50.720">
    <property type="entry name" value="NAD(P)-binding Rossmann-like Domain"/>
    <property type="match status" value="1"/>
</dbReference>
<evidence type="ECO:0000313" key="4">
    <source>
        <dbReference type="Proteomes" id="UP000295765"/>
    </source>
</evidence>
<dbReference type="RefSeq" id="WP_132545432.1">
    <property type="nucleotide sequence ID" value="NZ_SLWY01000026.1"/>
</dbReference>
<proteinExistence type="predicted"/>
<dbReference type="InterPro" id="IPR005097">
    <property type="entry name" value="Sacchrp_dh_NADP-bd"/>
</dbReference>
<dbReference type="Pfam" id="PF16653">
    <property type="entry name" value="Sacchrp_dh_C"/>
    <property type="match status" value="1"/>
</dbReference>
<comment type="caution">
    <text evidence="3">The sequence shown here is derived from an EMBL/GenBank/DDBJ whole genome shotgun (WGS) entry which is preliminary data.</text>
</comment>